<feature type="region of interest" description="Disordered" evidence="1">
    <location>
        <begin position="1"/>
        <end position="58"/>
    </location>
</feature>
<keyword evidence="3" id="KW-1185">Reference proteome</keyword>
<sequence>MDTRRAASTSGAHTIFHASAMMMKRHDTRRGDRRGKRHALLNGKDNRENSGKDLHKTA</sequence>
<feature type="compositionally biased region" description="Polar residues" evidence="1">
    <location>
        <begin position="1"/>
        <end position="12"/>
    </location>
</feature>
<evidence type="ECO:0000313" key="3">
    <source>
        <dbReference type="Proteomes" id="UP000319478"/>
    </source>
</evidence>
<gene>
    <name evidence="2" type="ORF">GHA01_28300</name>
</gene>
<name>A0ABQ0SHN4_NOVHA</name>
<protein>
    <submittedName>
        <fullName evidence="2">Uncharacterized protein</fullName>
    </submittedName>
</protein>
<accession>A0ABQ0SHN4</accession>
<organism evidence="2 3">
    <name type="scientific">Novacetimonas hansenii</name>
    <name type="common">Komagataeibacter hansenii</name>
    <dbReference type="NCBI Taxonomy" id="436"/>
    <lineage>
        <taxon>Bacteria</taxon>
        <taxon>Pseudomonadati</taxon>
        <taxon>Pseudomonadota</taxon>
        <taxon>Alphaproteobacteria</taxon>
        <taxon>Acetobacterales</taxon>
        <taxon>Acetobacteraceae</taxon>
        <taxon>Novacetimonas</taxon>
    </lineage>
</organism>
<dbReference type="Proteomes" id="UP000319478">
    <property type="component" value="Unassembled WGS sequence"/>
</dbReference>
<evidence type="ECO:0000313" key="2">
    <source>
        <dbReference type="EMBL" id="GEC64981.1"/>
    </source>
</evidence>
<proteinExistence type="predicted"/>
<feature type="compositionally biased region" description="Basic residues" evidence="1">
    <location>
        <begin position="26"/>
        <end position="39"/>
    </location>
</feature>
<evidence type="ECO:0000256" key="1">
    <source>
        <dbReference type="SAM" id="MobiDB-lite"/>
    </source>
</evidence>
<dbReference type="EMBL" id="BJNN01000155">
    <property type="protein sequence ID" value="GEC64981.1"/>
    <property type="molecule type" value="Genomic_DNA"/>
</dbReference>
<reference evidence="2 3" key="1">
    <citation type="submission" date="2019-06" db="EMBL/GenBank/DDBJ databases">
        <title>Whole genome shotgun sequence of Komagataeibacter hansenii NBRC 14820.</title>
        <authorList>
            <person name="Hosoyama A."/>
            <person name="Uohara A."/>
            <person name="Ohji S."/>
            <person name="Ichikawa N."/>
        </authorList>
    </citation>
    <scope>NUCLEOTIDE SEQUENCE [LARGE SCALE GENOMIC DNA]</scope>
    <source>
        <strain evidence="2 3">NBRC 14820</strain>
    </source>
</reference>
<comment type="caution">
    <text evidence="2">The sequence shown here is derived from an EMBL/GenBank/DDBJ whole genome shotgun (WGS) entry which is preliminary data.</text>
</comment>
<feature type="compositionally biased region" description="Basic and acidic residues" evidence="1">
    <location>
        <begin position="44"/>
        <end position="58"/>
    </location>
</feature>